<name>A0AAW5R4D6_9HYPH</name>
<keyword evidence="6 9" id="KW-0443">Lipid metabolism</keyword>
<dbReference type="InterPro" id="IPR050709">
    <property type="entry name" value="Biotin_Carboxyl_Carrier/Decarb"/>
</dbReference>
<comment type="pathway">
    <text evidence="2 9">Lipid metabolism; fatty acid biosynthesis.</text>
</comment>
<feature type="domain" description="Lipoyl-binding" evidence="11">
    <location>
        <begin position="108"/>
        <end position="184"/>
    </location>
</feature>
<keyword evidence="8 9" id="KW-0092">Biotin</keyword>
<evidence type="ECO:0000256" key="10">
    <source>
        <dbReference type="SAM" id="MobiDB-lite"/>
    </source>
</evidence>
<dbReference type="Pfam" id="PF00364">
    <property type="entry name" value="Biotin_lipoyl"/>
    <property type="match status" value="1"/>
</dbReference>
<dbReference type="PANTHER" id="PTHR45266:SF3">
    <property type="entry name" value="OXALOACETATE DECARBOXYLASE ALPHA CHAIN"/>
    <property type="match status" value="1"/>
</dbReference>
<dbReference type="InterPro" id="IPR000089">
    <property type="entry name" value="Biotin_lipoyl"/>
</dbReference>
<dbReference type="PROSITE" id="PS50968">
    <property type="entry name" value="BIOTINYL_LIPOYL"/>
    <property type="match status" value="1"/>
</dbReference>
<evidence type="ECO:0000256" key="3">
    <source>
        <dbReference type="ARBA" id="ARBA00017562"/>
    </source>
</evidence>
<dbReference type="GO" id="GO:0009317">
    <property type="term" value="C:acetyl-CoA carboxylase complex"/>
    <property type="evidence" value="ECO:0007669"/>
    <property type="project" value="InterPro"/>
</dbReference>
<organism evidence="12 13">
    <name type="scientific">Microbaculum marinisediminis</name>
    <dbReference type="NCBI Taxonomy" id="2931392"/>
    <lineage>
        <taxon>Bacteria</taxon>
        <taxon>Pseudomonadati</taxon>
        <taxon>Pseudomonadota</taxon>
        <taxon>Alphaproteobacteria</taxon>
        <taxon>Hyphomicrobiales</taxon>
        <taxon>Tepidamorphaceae</taxon>
        <taxon>Microbaculum</taxon>
    </lineage>
</organism>
<dbReference type="Gene3D" id="2.40.50.100">
    <property type="match status" value="1"/>
</dbReference>
<dbReference type="InterPro" id="IPR001882">
    <property type="entry name" value="Biotin_BS"/>
</dbReference>
<dbReference type="SUPFAM" id="SSF51230">
    <property type="entry name" value="Single hybrid motif"/>
    <property type="match status" value="1"/>
</dbReference>
<dbReference type="GO" id="GO:0003989">
    <property type="term" value="F:acetyl-CoA carboxylase activity"/>
    <property type="evidence" value="ECO:0007669"/>
    <property type="project" value="InterPro"/>
</dbReference>
<evidence type="ECO:0000256" key="5">
    <source>
        <dbReference type="ARBA" id="ARBA00022832"/>
    </source>
</evidence>
<dbReference type="AlphaFoldDB" id="A0AAW5R4D6"/>
<accession>A0AAW5R4D6</accession>
<keyword evidence="7 9" id="KW-0275">Fatty acid biosynthesis</keyword>
<dbReference type="PANTHER" id="PTHR45266">
    <property type="entry name" value="OXALOACETATE DECARBOXYLASE ALPHA CHAIN"/>
    <property type="match status" value="1"/>
</dbReference>
<evidence type="ECO:0000259" key="11">
    <source>
        <dbReference type="PROSITE" id="PS50968"/>
    </source>
</evidence>
<dbReference type="RefSeq" id="WP_261617091.1">
    <property type="nucleotide sequence ID" value="NZ_JALIDZ010000007.1"/>
</dbReference>
<feature type="region of interest" description="Disordered" evidence="10">
    <location>
        <begin position="52"/>
        <end position="105"/>
    </location>
</feature>
<keyword evidence="13" id="KW-1185">Reference proteome</keyword>
<evidence type="ECO:0000256" key="4">
    <source>
        <dbReference type="ARBA" id="ARBA00022516"/>
    </source>
</evidence>
<feature type="compositionally biased region" description="Low complexity" evidence="10">
    <location>
        <begin position="68"/>
        <end position="89"/>
    </location>
</feature>
<keyword evidence="4 9" id="KW-0444">Lipid biosynthesis</keyword>
<evidence type="ECO:0000256" key="8">
    <source>
        <dbReference type="ARBA" id="ARBA00023267"/>
    </source>
</evidence>
<evidence type="ECO:0000313" key="13">
    <source>
        <dbReference type="Proteomes" id="UP001320898"/>
    </source>
</evidence>
<evidence type="ECO:0000313" key="12">
    <source>
        <dbReference type="EMBL" id="MCT8973528.1"/>
    </source>
</evidence>
<reference evidence="12 13" key="1">
    <citation type="submission" date="2022-04" db="EMBL/GenBank/DDBJ databases">
        <authorList>
            <person name="Ye Y.-Q."/>
            <person name="Du Z.-J."/>
        </authorList>
    </citation>
    <scope>NUCLEOTIDE SEQUENCE [LARGE SCALE GENOMIC DNA]</scope>
    <source>
        <strain evidence="12 13">A6E488</strain>
    </source>
</reference>
<dbReference type="GO" id="GO:0006633">
    <property type="term" value="P:fatty acid biosynthetic process"/>
    <property type="evidence" value="ECO:0007669"/>
    <property type="project" value="UniProtKB-KW"/>
</dbReference>
<dbReference type="InterPro" id="IPR001249">
    <property type="entry name" value="AcCoA_biotinCC"/>
</dbReference>
<dbReference type="Proteomes" id="UP001320898">
    <property type="component" value="Unassembled WGS sequence"/>
</dbReference>
<evidence type="ECO:0000256" key="1">
    <source>
        <dbReference type="ARBA" id="ARBA00003761"/>
    </source>
</evidence>
<evidence type="ECO:0000256" key="6">
    <source>
        <dbReference type="ARBA" id="ARBA00023098"/>
    </source>
</evidence>
<dbReference type="CDD" id="cd06850">
    <property type="entry name" value="biotinyl_domain"/>
    <property type="match status" value="1"/>
</dbReference>
<evidence type="ECO:0000256" key="2">
    <source>
        <dbReference type="ARBA" id="ARBA00005194"/>
    </source>
</evidence>
<dbReference type="EMBL" id="JALIDZ010000007">
    <property type="protein sequence ID" value="MCT8973528.1"/>
    <property type="molecule type" value="Genomic_DNA"/>
</dbReference>
<dbReference type="PROSITE" id="PS00188">
    <property type="entry name" value="BIOTIN"/>
    <property type="match status" value="1"/>
</dbReference>
<gene>
    <name evidence="12" type="ORF">MUB46_16820</name>
</gene>
<proteinExistence type="predicted"/>
<dbReference type="InterPro" id="IPR011053">
    <property type="entry name" value="Single_hybrid_motif"/>
</dbReference>
<keyword evidence="5 9" id="KW-0276">Fatty acid metabolism</keyword>
<comment type="caution">
    <text evidence="12">The sequence shown here is derived from an EMBL/GenBank/DDBJ whole genome shotgun (WGS) entry which is preliminary data.</text>
</comment>
<protein>
    <recommendedName>
        <fullName evidence="3 9">Biotin carboxyl carrier protein of acetyl-CoA carboxylase</fullName>
    </recommendedName>
</protein>
<comment type="function">
    <text evidence="1 9">This protein is a component of the acetyl coenzyme A carboxylase complex; first, biotin carboxylase catalyzes the carboxylation of the carrier protein and then the transcarboxylase transfers the carboxyl group to form malonyl-CoA.</text>
</comment>
<dbReference type="PRINTS" id="PR01071">
    <property type="entry name" value="ACOABIOTINCC"/>
</dbReference>
<evidence type="ECO:0000256" key="7">
    <source>
        <dbReference type="ARBA" id="ARBA00023160"/>
    </source>
</evidence>
<sequence length="187" mass="19339">MTGVRDNGTGGSDLTKSEVDQILRLIDNAPFDVIEIGWKGLTLHLSRGETAAKRQSMPAPAGQPTSVAPEPAAPAAPDIAANAAADPAPVSDTRQDRPAPDNAVPADCTAIAAPTMGTFYRSPEPGADPFVDVGGHVDAGETLALIEVMKVFSSISAECSGVVREIRAQDGDLVEYGQTIFVIEADA</sequence>
<evidence type="ECO:0000256" key="9">
    <source>
        <dbReference type="RuleBase" id="RU364072"/>
    </source>
</evidence>